<evidence type="ECO:0000256" key="1">
    <source>
        <dbReference type="SAM" id="SignalP"/>
    </source>
</evidence>
<sequence length="349" mass="36790">MEASTKLLFGACFIALLHVPTAIAAAAATSAWETDEALMTPGEVQAHAAWRETMAHQPTPTTGCFHASYPGTAWQADACTRLPKHRHVHAIARNTTMDTTAPVSEVNDYALRSQTLISKTIGSFPHVSGVTSERSIGVPPLGSGGIIGPNEYSLQLNTNDVDSTSVCEGRSGCTVWQQFIYATGYNAPKHPAVFMEYALSGYGADCPKDWISDENICYLDSEALSVPDVPITRLGDLKLIGSATANGEDVVTFIDGSTAYSVSASDDVLKIATVWKESEFNVVGNEERARAEFNRGSSITVHVAATNGDTAAPICVANGGTTAETNNLYLGSCSVAGGSTPSITFTEAN</sequence>
<gene>
    <name evidence="2" type="ORF">BN444_02358</name>
</gene>
<accession>A0A1C3TL99</accession>
<dbReference type="EMBL" id="LT604072">
    <property type="protein sequence ID" value="SCB03989.1"/>
    <property type="molecule type" value="Genomic_DNA"/>
</dbReference>
<dbReference type="RefSeq" id="WP_003478077.1">
    <property type="nucleotide sequence ID" value="NZ_LT604072.1"/>
</dbReference>
<name>A0A1C3TL99_XANCT</name>
<feature type="chain" id="PRO_5008682060" evidence="1">
    <location>
        <begin position="25"/>
        <end position="349"/>
    </location>
</feature>
<dbReference type="AlphaFoldDB" id="A0A1C3TL99"/>
<proteinExistence type="predicted"/>
<keyword evidence="1" id="KW-0732">Signal</keyword>
<protein>
    <submittedName>
        <fullName evidence="2">Conserved hypothetical secreted protein</fullName>
    </submittedName>
</protein>
<reference evidence="3" key="1">
    <citation type="submission" date="2016-07" db="EMBL/GenBank/DDBJ databases">
        <authorList>
            <person name="Jaenicke Sebastian"/>
        </authorList>
    </citation>
    <scope>NUCLEOTIDE SEQUENCE [LARGE SCALE GENOMIC DNA]</scope>
</reference>
<feature type="signal peptide" evidence="1">
    <location>
        <begin position="1"/>
        <end position="24"/>
    </location>
</feature>
<dbReference type="Proteomes" id="UP000093071">
    <property type="component" value="Chromosome I"/>
</dbReference>
<evidence type="ECO:0000313" key="2">
    <source>
        <dbReference type="EMBL" id="SCB03989.1"/>
    </source>
</evidence>
<evidence type="ECO:0000313" key="3">
    <source>
        <dbReference type="Proteomes" id="UP000093071"/>
    </source>
</evidence>
<dbReference type="PATRIC" id="fig|1261556.5.peg.1274"/>
<organism evidence="2 3">
    <name type="scientific">Xanthomonas translucens pv. translucens DSM 18974</name>
    <dbReference type="NCBI Taxonomy" id="1261556"/>
    <lineage>
        <taxon>Bacteria</taxon>
        <taxon>Pseudomonadati</taxon>
        <taxon>Pseudomonadota</taxon>
        <taxon>Gammaproteobacteria</taxon>
        <taxon>Lysobacterales</taxon>
        <taxon>Lysobacteraceae</taxon>
        <taxon>Xanthomonas</taxon>
        <taxon>Xanthomonas translucens group</taxon>
    </lineage>
</organism>